<name>A0ABR7VIZ2_VIRHA</name>
<feature type="transmembrane region" description="Helical" evidence="1">
    <location>
        <begin position="105"/>
        <end position="123"/>
    </location>
</feature>
<evidence type="ECO:0000313" key="2">
    <source>
        <dbReference type="EMBL" id="MBD1221893.1"/>
    </source>
</evidence>
<sequence>MRRPIYKEGYYNYHQQDSNPYNWLDTGLLLGMLTALGYVVAYSYQKGFLSYFGVDEIFISGMPIANIVFSITAVSISLFLLFGAYNNFELILKEFPVSYNPIWLMLRKSGLPLFLATIFWLGFIEYWKFYLILLSLIIFYYFVYPVICYWGIEGYKNKLEMRYKELEETGINKRNILLKWRHLPSFKVFSLVVIFLGGYYIASLLGLSQAKHKEEFLIYKTNDKEEFIVIDNIGDKFITAPVDLSKKEISKKYQMIDQKSNLKSPLIFEKVKVEGGVKVKNSNTEY</sequence>
<feature type="transmembrane region" description="Helical" evidence="1">
    <location>
        <begin position="21"/>
        <end position="44"/>
    </location>
</feature>
<feature type="transmembrane region" description="Helical" evidence="1">
    <location>
        <begin position="64"/>
        <end position="85"/>
    </location>
</feature>
<dbReference type="Proteomes" id="UP000621631">
    <property type="component" value="Unassembled WGS sequence"/>
</dbReference>
<feature type="transmembrane region" description="Helical" evidence="1">
    <location>
        <begin position="188"/>
        <end position="207"/>
    </location>
</feature>
<keyword evidence="1" id="KW-0472">Membrane</keyword>
<evidence type="ECO:0008006" key="4">
    <source>
        <dbReference type="Google" id="ProtNLM"/>
    </source>
</evidence>
<reference evidence="2 3" key="1">
    <citation type="submission" date="2020-09" db="EMBL/GenBank/DDBJ databases">
        <title>Draft Genome Sequences of Oil-Oxidizing Bacteria Halomonas titanicae, Marinobacter lutaoensis, and Virgibacillus halodenitrificans Isolated from Highly Saline Environments.</title>
        <authorList>
            <person name="Grouzdev D.S."/>
            <person name="Sokolova D.S."/>
            <person name="Semenova E.M."/>
            <person name="Borzenkov I.A."/>
            <person name="Bidzhieva S.K."/>
            <person name="Poltaraus A.B."/>
            <person name="Nazina T.N."/>
        </authorList>
    </citation>
    <scope>NUCLEOTIDE SEQUENCE [LARGE SCALE GENOMIC DNA]</scope>
    <source>
        <strain evidence="2 3">VKM B-3472D</strain>
    </source>
</reference>
<proteinExistence type="predicted"/>
<gene>
    <name evidence="2" type="ORF">IC602_04675</name>
</gene>
<organism evidence="2 3">
    <name type="scientific">Virgibacillus halodenitrificans</name>
    <name type="common">Bacillus halodenitrificans</name>
    <dbReference type="NCBI Taxonomy" id="1482"/>
    <lineage>
        <taxon>Bacteria</taxon>
        <taxon>Bacillati</taxon>
        <taxon>Bacillota</taxon>
        <taxon>Bacilli</taxon>
        <taxon>Bacillales</taxon>
        <taxon>Bacillaceae</taxon>
        <taxon>Virgibacillus</taxon>
    </lineage>
</organism>
<dbReference type="EMBL" id="JACWEZ010000002">
    <property type="protein sequence ID" value="MBD1221893.1"/>
    <property type="molecule type" value="Genomic_DNA"/>
</dbReference>
<protein>
    <recommendedName>
        <fullName evidence="4">DUF975 family protein</fullName>
    </recommendedName>
</protein>
<feature type="transmembrane region" description="Helical" evidence="1">
    <location>
        <begin position="129"/>
        <end position="152"/>
    </location>
</feature>
<dbReference type="RefSeq" id="WP_189777297.1">
    <property type="nucleotide sequence ID" value="NZ_JACWEZ010000002.1"/>
</dbReference>
<keyword evidence="1" id="KW-1133">Transmembrane helix</keyword>
<evidence type="ECO:0000256" key="1">
    <source>
        <dbReference type="SAM" id="Phobius"/>
    </source>
</evidence>
<accession>A0ABR7VIZ2</accession>
<keyword evidence="1" id="KW-0812">Transmembrane</keyword>
<evidence type="ECO:0000313" key="3">
    <source>
        <dbReference type="Proteomes" id="UP000621631"/>
    </source>
</evidence>
<keyword evidence="3" id="KW-1185">Reference proteome</keyword>
<comment type="caution">
    <text evidence="2">The sequence shown here is derived from an EMBL/GenBank/DDBJ whole genome shotgun (WGS) entry which is preliminary data.</text>
</comment>